<dbReference type="SUPFAM" id="SSF52058">
    <property type="entry name" value="L domain-like"/>
    <property type="match status" value="1"/>
</dbReference>
<dbReference type="PANTHER" id="PTHR47186:SF3">
    <property type="entry name" value="OS09G0267800 PROTEIN"/>
    <property type="match status" value="1"/>
</dbReference>
<dbReference type="Gene3D" id="3.80.10.10">
    <property type="entry name" value="Ribonuclease Inhibitor"/>
    <property type="match status" value="1"/>
</dbReference>
<name>A0A816NXY4_BRANA</name>
<evidence type="ECO:0000313" key="1">
    <source>
        <dbReference type="EMBL" id="CAF2041565.1"/>
    </source>
</evidence>
<gene>
    <name evidence="1" type="ORF">DARMORV10_A09P21620.1</name>
</gene>
<dbReference type="EMBL" id="HG994363">
    <property type="protein sequence ID" value="CAF2041565.1"/>
    <property type="molecule type" value="Genomic_DNA"/>
</dbReference>
<sequence>MSSLNTLLLDGTSIKTIPQLPSSLQCLCLSRNYQISCLPADIYQLSQLTWLDLKYCKNLTSIPELPPNLHYLDAHGCTSLKTVAQSFARIMPAMQNHGTFSFTNCGNLEQAAKEEMASYTQRKCHLLSDDLSFLDNKLSRAALSQDKISSFSVTCTFKIEVEDKSWIPFTCPVGSWTEEGEDKDNIEAYHGFIAYISCPHTIRYLEDENSDKCKFTESSLEFTVAGATSEIFKVLRCGLSLVYGEDKSKNNYQHGMM</sequence>
<protein>
    <submittedName>
        <fullName evidence="1">(rape) hypothetical protein</fullName>
    </submittedName>
</protein>
<dbReference type="InterPro" id="IPR032675">
    <property type="entry name" value="LRR_dom_sf"/>
</dbReference>
<accession>A0A816NXY4</accession>
<dbReference type="AlphaFoldDB" id="A0A816NXY4"/>
<organism evidence="1">
    <name type="scientific">Brassica napus</name>
    <name type="common">Rape</name>
    <dbReference type="NCBI Taxonomy" id="3708"/>
    <lineage>
        <taxon>Eukaryota</taxon>
        <taxon>Viridiplantae</taxon>
        <taxon>Streptophyta</taxon>
        <taxon>Embryophyta</taxon>
        <taxon>Tracheophyta</taxon>
        <taxon>Spermatophyta</taxon>
        <taxon>Magnoliopsida</taxon>
        <taxon>eudicotyledons</taxon>
        <taxon>Gunneridae</taxon>
        <taxon>Pentapetalae</taxon>
        <taxon>rosids</taxon>
        <taxon>malvids</taxon>
        <taxon>Brassicales</taxon>
        <taxon>Brassicaceae</taxon>
        <taxon>Brassiceae</taxon>
        <taxon>Brassica</taxon>
    </lineage>
</organism>
<dbReference type="PANTHER" id="PTHR47186">
    <property type="entry name" value="LEUCINE-RICH REPEAT-CONTAINING PROTEIN 57"/>
    <property type="match status" value="1"/>
</dbReference>
<proteinExistence type="predicted"/>
<reference evidence="1" key="1">
    <citation type="submission" date="2021-01" db="EMBL/GenBank/DDBJ databases">
        <authorList>
            <consortium name="Genoscope - CEA"/>
            <person name="William W."/>
        </authorList>
    </citation>
    <scope>NUCLEOTIDE SEQUENCE</scope>
</reference>
<dbReference type="Proteomes" id="UP001295469">
    <property type="component" value="Chromosome A09"/>
</dbReference>